<feature type="region of interest" description="Disordered" evidence="1">
    <location>
        <begin position="260"/>
        <end position="279"/>
    </location>
</feature>
<name>W4IBX9_PLAFA</name>
<protein>
    <submittedName>
        <fullName evidence="2">Uncharacterized protein</fullName>
    </submittedName>
</protein>
<dbReference type="EMBL" id="KI926065">
    <property type="protein sequence ID" value="ETW40625.1"/>
    <property type="molecule type" value="Genomic_DNA"/>
</dbReference>
<reference evidence="2 3" key="2">
    <citation type="submission" date="2013-02" db="EMBL/GenBank/DDBJ databases">
        <title>The Genome Sequence of Plasmodium falciparum NF135/5.C10.</title>
        <authorList>
            <consortium name="The Broad Institute Genome Sequencing Platform"/>
            <consortium name="The Broad Institute Genome Sequencing Center for Infectious Disease"/>
            <person name="Neafsey D."/>
            <person name="Cheeseman I."/>
            <person name="Volkman S."/>
            <person name="Adams J."/>
            <person name="Walker B."/>
            <person name="Young S.K."/>
            <person name="Zeng Q."/>
            <person name="Gargeya S."/>
            <person name="Fitzgerald M."/>
            <person name="Haas B."/>
            <person name="Abouelleil A."/>
            <person name="Alvarado L."/>
            <person name="Arachchi H.M."/>
            <person name="Berlin A.M."/>
            <person name="Chapman S.B."/>
            <person name="Dewar J."/>
            <person name="Goldberg J."/>
            <person name="Griggs A."/>
            <person name="Gujja S."/>
            <person name="Hansen M."/>
            <person name="Howarth C."/>
            <person name="Imamovic A."/>
            <person name="Larimer J."/>
            <person name="McCowan C."/>
            <person name="Murphy C."/>
            <person name="Neiman D."/>
            <person name="Pearson M."/>
            <person name="Priest M."/>
            <person name="Roberts A."/>
            <person name="Saif S."/>
            <person name="Shea T."/>
            <person name="Sisk P."/>
            <person name="Sykes S."/>
            <person name="Wortman J."/>
            <person name="Nusbaum C."/>
            <person name="Birren B."/>
        </authorList>
    </citation>
    <scope>NUCLEOTIDE SEQUENCE [LARGE SCALE GENOMIC DNA]</scope>
    <source>
        <strain evidence="2 3">NF135/5.C10</strain>
    </source>
</reference>
<gene>
    <name evidence="2" type="ORF">PFNF135_04931</name>
</gene>
<feature type="region of interest" description="Disordered" evidence="1">
    <location>
        <begin position="177"/>
        <end position="232"/>
    </location>
</feature>
<proteinExistence type="predicted"/>
<evidence type="ECO:0000256" key="1">
    <source>
        <dbReference type="SAM" id="MobiDB-lite"/>
    </source>
</evidence>
<accession>W4IBX9</accession>
<dbReference type="AlphaFoldDB" id="W4IBX9"/>
<sequence>MNIDNINDNILLNLKIHMQNVIIKLYLNEVKNRVIEFYNIHETYLIEIYNIYEKCFFYLYDIYMYIEKYETVLVNLIDTCMLTFQIHHNVQGIIKHSINLLLRVFKNNNSKKMKKYIIDNLLMNINNVNFKYNKLNFKNFQNNSTYVHLVHFFLLKVAETFSFYEGDMKEKFLDSKHRDAEKKKNDHKKGKDDKSDGRGNEYEDDNVDDDDSDYNVNSDYNENMNNTTSTSNLSEDSFCLSLFSSENDYKNNIVNNNCKSENDITGYSKKKNSKKKKKQFYNIDKEERKKYSLRNKKKLNRYDYHNLNNTKKKIYNTRTKNKKIVSSSFNNTCKKEKSIFTNKNNNYKKAKFNIIKNGSNINIHQVEDSQFMCSLHNFMMRKNFKRLNNIINYILIEMIENFLFEDNKNGRIILQHFILDLIKCCDNPRFNISSQFIKNIIHIFFDIINKKYDNNIKETCLYLLRYIFKYIFNIYNYINNFSYHMLYYFNYTIKTNKFIQPLFYDFNNDSFYEKDKILEDNLKNKTKAIVHNNNEHKKKNIKKGTNINTQYKINNDKKSIEIKMSQNNKTFNHTKCCNELKYEERILKCMQCQSFYHISCIQKNNNHILFKKDTYEINEYVEPNLFFINKEKNNILQNGDIFDKREDENEEENNNNKSNLSQDKNGNKKGKGEKKGIYNNNYYNINNRDKPKYMSKVVDYNCDICKIKNLIKIFIIRESQINNSFLNLMFKKKKEKNKGFYCYDKFLNSLKIFITKLMKK</sequence>
<feature type="compositionally biased region" description="Basic and acidic residues" evidence="1">
    <location>
        <begin position="177"/>
        <end position="201"/>
    </location>
</feature>
<dbReference type="Proteomes" id="UP000019114">
    <property type="component" value="Unassembled WGS sequence"/>
</dbReference>
<reference evidence="2 3" key="1">
    <citation type="submission" date="2013-02" db="EMBL/GenBank/DDBJ databases">
        <title>The Genome Annotation of Plasmodium falciparum NF135/5.C10.</title>
        <authorList>
            <consortium name="The Broad Institute Genome Sequencing Platform"/>
            <consortium name="The Broad Institute Genome Sequencing Center for Infectious Disease"/>
            <person name="Neafsey D."/>
            <person name="Hoffman S."/>
            <person name="Volkman S."/>
            <person name="Rosenthal P."/>
            <person name="Walker B."/>
            <person name="Young S.K."/>
            <person name="Zeng Q."/>
            <person name="Gargeya S."/>
            <person name="Fitzgerald M."/>
            <person name="Haas B."/>
            <person name="Abouelleil A."/>
            <person name="Allen A.W."/>
            <person name="Alvarado L."/>
            <person name="Arachchi H.M."/>
            <person name="Berlin A.M."/>
            <person name="Chapman S.B."/>
            <person name="Gainer-Dewar J."/>
            <person name="Goldberg J."/>
            <person name="Griggs A."/>
            <person name="Gujja S."/>
            <person name="Hansen M."/>
            <person name="Howarth C."/>
            <person name="Imamovic A."/>
            <person name="Ireland A."/>
            <person name="Larimer J."/>
            <person name="McCowan C."/>
            <person name="Murphy C."/>
            <person name="Pearson M."/>
            <person name="Poon T.W."/>
            <person name="Priest M."/>
            <person name="Roberts A."/>
            <person name="Saif S."/>
            <person name="Shea T."/>
            <person name="Sisk P."/>
            <person name="Sykes S."/>
            <person name="Wortman J."/>
            <person name="Nusbaum C."/>
            <person name="Birren B."/>
        </authorList>
    </citation>
    <scope>NUCLEOTIDE SEQUENCE [LARGE SCALE GENOMIC DNA]</scope>
    <source>
        <strain evidence="2 3">NF135/5.C10</strain>
    </source>
</reference>
<feature type="compositionally biased region" description="Acidic residues" evidence="1">
    <location>
        <begin position="202"/>
        <end position="213"/>
    </location>
</feature>
<feature type="compositionally biased region" description="Basic residues" evidence="1">
    <location>
        <begin position="268"/>
        <end position="279"/>
    </location>
</feature>
<evidence type="ECO:0000313" key="3">
    <source>
        <dbReference type="Proteomes" id="UP000019114"/>
    </source>
</evidence>
<feature type="compositionally biased region" description="Low complexity" evidence="1">
    <location>
        <begin position="214"/>
        <end position="232"/>
    </location>
</feature>
<feature type="region of interest" description="Disordered" evidence="1">
    <location>
        <begin position="646"/>
        <end position="673"/>
    </location>
</feature>
<organism evidence="2 3">
    <name type="scientific">Plasmodium falciparum NF135/5.C10</name>
    <dbReference type="NCBI Taxonomy" id="1036726"/>
    <lineage>
        <taxon>Eukaryota</taxon>
        <taxon>Sar</taxon>
        <taxon>Alveolata</taxon>
        <taxon>Apicomplexa</taxon>
        <taxon>Aconoidasida</taxon>
        <taxon>Haemosporida</taxon>
        <taxon>Plasmodiidae</taxon>
        <taxon>Plasmodium</taxon>
        <taxon>Plasmodium (Laverania)</taxon>
    </lineage>
</organism>
<evidence type="ECO:0000313" key="2">
    <source>
        <dbReference type="EMBL" id="ETW40625.1"/>
    </source>
</evidence>